<organism evidence="2 3">
    <name type="scientific">Pseudolactococcus reticulitermitis</name>
    <dbReference type="NCBI Taxonomy" id="2025039"/>
    <lineage>
        <taxon>Bacteria</taxon>
        <taxon>Bacillati</taxon>
        <taxon>Bacillota</taxon>
        <taxon>Bacilli</taxon>
        <taxon>Lactobacillales</taxon>
        <taxon>Streptococcaceae</taxon>
        <taxon>Pseudolactococcus</taxon>
    </lineage>
</organism>
<dbReference type="RefSeq" id="WP_094784466.1">
    <property type="nucleotide sequence ID" value="NZ_BEDT01000002.1"/>
</dbReference>
<gene>
    <name evidence="2" type="ORF">RsY01_1018</name>
</gene>
<dbReference type="Proteomes" id="UP000218689">
    <property type="component" value="Unassembled WGS sequence"/>
</dbReference>
<sequence length="141" mass="15559">MTAKQLALRGNIFGTIGGIFLLRDSIANLIAAKSLVAEGYTEKSFLLIYMTGLIIGMLVLTVVQVLTWIAYTKIGKSTERRWQLFLLIIGILLIIEALFGLMLTVLTAGFLSALLGNLLHIIQSIFFILTFALKDKNVARN</sequence>
<keyword evidence="1" id="KW-1133">Transmembrane helix</keyword>
<keyword evidence="1" id="KW-0812">Transmembrane</keyword>
<feature type="transmembrane region" description="Helical" evidence="1">
    <location>
        <begin position="84"/>
        <end position="108"/>
    </location>
</feature>
<name>A0A224WZB5_9LACT</name>
<proteinExistence type="predicted"/>
<evidence type="ECO:0000313" key="3">
    <source>
        <dbReference type="Proteomes" id="UP000218689"/>
    </source>
</evidence>
<feature type="transmembrane region" description="Helical" evidence="1">
    <location>
        <begin position="12"/>
        <end position="32"/>
    </location>
</feature>
<accession>A0A224WZB5</accession>
<evidence type="ECO:0000313" key="2">
    <source>
        <dbReference type="EMBL" id="GAX47418.1"/>
    </source>
</evidence>
<keyword evidence="3" id="KW-1185">Reference proteome</keyword>
<evidence type="ECO:0000256" key="1">
    <source>
        <dbReference type="SAM" id="Phobius"/>
    </source>
</evidence>
<feature type="transmembrane region" description="Helical" evidence="1">
    <location>
        <begin position="44"/>
        <end position="72"/>
    </location>
</feature>
<feature type="transmembrane region" description="Helical" evidence="1">
    <location>
        <begin position="114"/>
        <end position="133"/>
    </location>
</feature>
<keyword evidence="1" id="KW-0472">Membrane</keyword>
<reference evidence="3" key="1">
    <citation type="submission" date="2017-08" db="EMBL/GenBank/DDBJ databases">
        <title>Draft genome sequence of Lactococcus sp. strain Rs-Y01, isolated from the gut of the lower termite Reticulitermes speratus.</title>
        <authorList>
            <person name="Ohkuma M."/>
            <person name="Yuki M."/>
        </authorList>
    </citation>
    <scope>NUCLEOTIDE SEQUENCE [LARGE SCALE GENOMIC DNA]</scope>
    <source>
        <strain evidence="3">Rs-Y01</strain>
    </source>
</reference>
<protein>
    <submittedName>
        <fullName evidence="2">Uncharacterized protein</fullName>
    </submittedName>
</protein>
<comment type="caution">
    <text evidence="2">The sequence shown here is derived from an EMBL/GenBank/DDBJ whole genome shotgun (WGS) entry which is preliminary data.</text>
</comment>
<dbReference type="EMBL" id="BEDT01000002">
    <property type="protein sequence ID" value="GAX47418.1"/>
    <property type="molecule type" value="Genomic_DNA"/>
</dbReference>
<dbReference type="OrthoDB" id="2990321at2"/>
<dbReference type="AlphaFoldDB" id="A0A224WZB5"/>